<dbReference type="Gene3D" id="3.30.1360.120">
    <property type="entry name" value="Probable tRNA modification gtpase trme, domain 1"/>
    <property type="match status" value="1"/>
</dbReference>
<reference evidence="1 2" key="1">
    <citation type="submission" date="2024-06" db="EMBL/GenBank/DDBJ databases">
        <title>The Natural Products Discovery Center: Release of the First 8490 Sequenced Strains for Exploring Actinobacteria Biosynthetic Diversity.</title>
        <authorList>
            <person name="Kalkreuter E."/>
            <person name="Kautsar S.A."/>
            <person name="Yang D."/>
            <person name="Bader C.D."/>
            <person name="Teijaro C.N."/>
            <person name="Fluegel L."/>
            <person name="Davis C.M."/>
            <person name="Simpson J.R."/>
            <person name="Lauterbach L."/>
            <person name="Steele A.D."/>
            <person name="Gui C."/>
            <person name="Meng S."/>
            <person name="Li G."/>
            <person name="Viehrig K."/>
            <person name="Ye F."/>
            <person name="Su P."/>
            <person name="Kiefer A.F."/>
            <person name="Nichols A."/>
            <person name="Cepeda A.J."/>
            <person name="Yan W."/>
            <person name="Fan B."/>
            <person name="Jiang Y."/>
            <person name="Adhikari A."/>
            <person name="Zheng C.-J."/>
            <person name="Schuster L."/>
            <person name="Cowan T.M."/>
            <person name="Smanski M.J."/>
            <person name="Chevrette M.G."/>
            <person name="De Carvalho L.P.S."/>
            <person name="Shen B."/>
        </authorList>
    </citation>
    <scope>NUCLEOTIDE SEQUENCE [LARGE SCALE GENOMIC DNA]</scope>
    <source>
        <strain evidence="1 2">NPDC047833</strain>
    </source>
</reference>
<proteinExistence type="predicted"/>
<dbReference type="Gene3D" id="3.30.70.1520">
    <property type="entry name" value="Heterotetrameric sarcosine oxidase"/>
    <property type="match status" value="1"/>
</dbReference>
<dbReference type="Pfam" id="PF04268">
    <property type="entry name" value="SoxG"/>
    <property type="match status" value="1"/>
</dbReference>
<evidence type="ECO:0000313" key="2">
    <source>
        <dbReference type="Proteomes" id="UP001553843"/>
    </source>
</evidence>
<keyword evidence="2" id="KW-1185">Reference proteome</keyword>
<dbReference type="InterPro" id="IPR027266">
    <property type="entry name" value="TrmE/GcvT-like"/>
</dbReference>
<sequence>MTVDTPTPESTPTRRSPLAAWQDSLARLPADLRVTELPFLTQLTLRAQPGGPAAKAVEGVLGITLPGPVSAHLSGDVEALWMGPDEWLLVAPDGSRHDLLTRLRSAVGEEFATVIDVSAQRTTLALSGRLVRTVLAHGCAVDLDPRVTPVGSCLNTLLAQAPVTLVVRDDAATDVRLLVRSSFASYLAAWLVDACTEYGAGGGCG</sequence>
<gene>
    <name evidence="1" type="ORF">AB0887_21205</name>
</gene>
<name>A0ABV3LZP2_9ACTN</name>
<dbReference type="RefSeq" id="WP_359771870.1">
    <property type="nucleotide sequence ID" value="NZ_JBEYRR010000001.1"/>
</dbReference>
<dbReference type="EMBL" id="JBEYRS010000008">
    <property type="protein sequence ID" value="MEW2364446.1"/>
    <property type="molecule type" value="Genomic_DNA"/>
</dbReference>
<dbReference type="Proteomes" id="UP001553843">
    <property type="component" value="Unassembled WGS sequence"/>
</dbReference>
<dbReference type="InterPro" id="IPR007375">
    <property type="entry name" value="SoxG"/>
</dbReference>
<comment type="caution">
    <text evidence="1">The sequence shown here is derived from an EMBL/GenBank/DDBJ whole genome shotgun (WGS) entry which is preliminary data.</text>
</comment>
<dbReference type="SUPFAM" id="SSF103025">
    <property type="entry name" value="Folate-binding domain"/>
    <property type="match status" value="1"/>
</dbReference>
<evidence type="ECO:0000313" key="1">
    <source>
        <dbReference type="EMBL" id="MEW2364446.1"/>
    </source>
</evidence>
<organism evidence="1 2">
    <name type="scientific">Streptomyces huasconensis</name>
    <dbReference type="NCBI Taxonomy" id="1854574"/>
    <lineage>
        <taxon>Bacteria</taxon>
        <taxon>Bacillati</taxon>
        <taxon>Actinomycetota</taxon>
        <taxon>Actinomycetes</taxon>
        <taxon>Kitasatosporales</taxon>
        <taxon>Streptomycetaceae</taxon>
        <taxon>Streptomyces</taxon>
    </lineage>
</organism>
<accession>A0ABV3LZP2</accession>
<protein>
    <submittedName>
        <fullName evidence="1">Sarcosine oxidase subunit gamma family protein</fullName>
    </submittedName>
</protein>